<dbReference type="Gene3D" id="3.90.1150.10">
    <property type="entry name" value="Aspartate Aminotransferase, domain 1"/>
    <property type="match status" value="1"/>
</dbReference>
<evidence type="ECO:0000313" key="12">
    <source>
        <dbReference type="EMBL" id="JAA58287.1"/>
    </source>
</evidence>
<reference evidence="12" key="2">
    <citation type="journal article" date="2015" name="J. Proteomics">
        <title>Sexual differences in the sialomes of the zebra tick, Rhipicephalus pulchellus.</title>
        <authorList>
            <person name="Tan A.W."/>
            <person name="Francischetti I.M."/>
            <person name="Slovak M."/>
            <person name="Kini R.M."/>
            <person name="Ribeiro J.M."/>
        </authorList>
    </citation>
    <scope>NUCLEOTIDE SEQUENCE</scope>
    <source>
        <tissue evidence="12">Salivary gland</tissue>
    </source>
</reference>
<keyword evidence="3" id="KW-0808">Transferase</keyword>
<protein>
    <recommendedName>
        <fullName evidence="8">2-amino-3-ketobutyrate coenzyme A ligase, mitochondrial</fullName>
        <ecNumber evidence="7">2.3.1.29</ecNumber>
    </recommendedName>
    <alternativeName>
        <fullName evidence="9">Aminoacetone synthase</fullName>
    </alternativeName>
    <alternativeName>
        <fullName evidence="10">Glycine acetyltransferase</fullName>
    </alternativeName>
</protein>
<dbReference type="GO" id="GO:0008890">
    <property type="term" value="F:glycine C-acetyltransferase activity"/>
    <property type="evidence" value="ECO:0007669"/>
    <property type="project" value="UniProtKB-EC"/>
</dbReference>
<dbReference type="InterPro" id="IPR001917">
    <property type="entry name" value="Aminotrans_II_pyridoxalP_BS"/>
</dbReference>
<evidence type="ECO:0000256" key="8">
    <source>
        <dbReference type="ARBA" id="ARBA00069660"/>
    </source>
</evidence>
<dbReference type="InterPro" id="IPR015422">
    <property type="entry name" value="PyrdxlP-dep_Trfase_small"/>
</dbReference>
<dbReference type="Pfam" id="PF00155">
    <property type="entry name" value="Aminotran_1_2"/>
    <property type="match status" value="1"/>
</dbReference>
<evidence type="ECO:0000256" key="4">
    <source>
        <dbReference type="ARBA" id="ARBA00022898"/>
    </source>
</evidence>
<evidence type="ECO:0000256" key="1">
    <source>
        <dbReference type="ARBA" id="ARBA00001933"/>
    </source>
</evidence>
<dbReference type="NCBIfam" id="NF005394">
    <property type="entry name" value="PRK06939.1"/>
    <property type="match status" value="1"/>
</dbReference>
<evidence type="ECO:0000256" key="10">
    <source>
        <dbReference type="ARBA" id="ARBA00078624"/>
    </source>
</evidence>
<dbReference type="InterPro" id="IPR050087">
    <property type="entry name" value="AON_synthase_class-II"/>
</dbReference>
<dbReference type="NCBIfam" id="TIGR01822">
    <property type="entry name" value="2am3keto_CoA"/>
    <property type="match status" value="1"/>
</dbReference>
<dbReference type="FunFam" id="3.40.640.10:FF:000006">
    <property type="entry name" value="5-aminolevulinate synthase, mitochondrial"/>
    <property type="match status" value="1"/>
</dbReference>
<dbReference type="InterPro" id="IPR015424">
    <property type="entry name" value="PyrdxlP-dep_Trfase"/>
</dbReference>
<sequence>MPLPLFLYYSQRYSTVSVLESGTTTCCTSFCLLWCRLYISKLPPSKIRLISMLSAAVKQVVGRHAVQRASSGWAATQTLLQEQLADIREAGTYKTERVLTSRQAASVHVAGWDRPVLNLCANNYLGLSSHPDVIEAGKKALDTHGAGLSSVRFICGTQDIHKELEQKIARFHSREDAILYASCFDANAGIFEVLLSPEDAVLSDELNHASIIDGIRLCKAQKYRYKHRDMNDLEEKLRDAVGKSRQRLIVTDGVFSMDGNVAPLRDICDLADHYNAMVFVDECHATGFFGSSGRGTEEHFGISGRVDIINSTLGKALGGAAGGYTTCRRELVDLLRQRSRPYLFSNSLPPPVVACASKVLDILLASPELPQQVAALTKHFRSRMTAAGFNISGDDHPICPVMLGDARLAADFADGMLEQGVYVIGFSYPVVPKGKARIRVQISAAHSMEDIDRTVDAFITVGKKFGVVS</sequence>
<proteinExistence type="evidence at transcript level"/>
<reference evidence="12" key="1">
    <citation type="submission" date="2012-11" db="EMBL/GenBank/DDBJ databases">
        <authorList>
            <person name="Lucero-Rivera Y.E."/>
            <person name="Tovar-Ramirez D."/>
        </authorList>
    </citation>
    <scope>NUCLEOTIDE SEQUENCE</scope>
    <source>
        <tissue evidence="12">Salivary gland</tissue>
    </source>
</reference>
<dbReference type="InterPro" id="IPR011282">
    <property type="entry name" value="2am3keto_CoA_ligase"/>
</dbReference>
<dbReference type="InterPro" id="IPR004839">
    <property type="entry name" value="Aminotransferase_I/II_large"/>
</dbReference>
<evidence type="ECO:0000259" key="11">
    <source>
        <dbReference type="Pfam" id="PF00155"/>
    </source>
</evidence>
<keyword evidence="5" id="KW-0012">Acyltransferase</keyword>
<feature type="domain" description="Aminotransferase class I/classII large" evidence="11">
    <location>
        <begin position="115"/>
        <end position="458"/>
    </location>
</feature>
<comment type="similarity">
    <text evidence="2">Belongs to the class-II pyridoxal-phosphate-dependent aminotransferase family.</text>
</comment>
<dbReference type="PANTHER" id="PTHR13693:SF102">
    <property type="entry name" value="2-AMINO-3-KETOBUTYRATE COENZYME A LIGASE, MITOCHONDRIAL"/>
    <property type="match status" value="1"/>
</dbReference>
<dbReference type="GO" id="GO:0006567">
    <property type="term" value="P:L-threonine catabolic process"/>
    <property type="evidence" value="ECO:0007669"/>
    <property type="project" value="InterPro"/>
</dbReference>
<dbReference type="PANTHER" id="PTHR13693">
    <property type="entry name" value="CLASS II AMINOTRANSFERASE/8-AMINO-7-OXONONANOATE SYNTHASE"/>
    <property type="match status" value="1"/>
</dbReference>
<comment type="catalytic activity">
    <reaction evidence="6">
        <text>glycine + acetyl-CoA = (2S)-2-amino-3-oxobutanoate + CoA</text>
        <dbReference type="Rhea" id="RHEA:20736"/>
        <dbReference type="ChEBI" id="CHEBI:57287"/>
        <dbReference type="ChEBI" id="CHEBI:57288"/>
        <dbReference type="ChEBI" id="CHEBI:57305"/>
        <dbReference type="ChEBI" id="CHEBI:78948"/>
        <dbReference type="EC" id="2.3.1.29"/>
    </reaction>
    <physiologicalReaction direction="right-to-left" evidence="6">
        <dbReference type="Rhea" id="RHEA:20738"/>
    </physiologicalReaction>
</comment>
<evidence type="ECO:0000256" key="6">
    <source>
        <dbReference type="ARBA" id="ARBA00052559"/>
    </source>
</evidence>
<organism evidence="12">
    <name type="scientific">Rhipicephalus pulchellus</name>
    <name type="common">Yellow backed tick</name>
    <name type="synonym">Dermacentor pulchellus</name>
    <dbReference type="NCBI Taxonomy" id="72859"/>
    <lineage>
        <taxon>Eukaryota</taxon>
        <taxon>Metazoa</taxon>
        <taxon>Ecdysozoa</taxon>
        <taxon>Arthropoda</taxon>
        <taxon>Chelicerata</taxon>
        <taxon>Arachnida</taxon>
        <taxon>Acari</taxon>
        <taxon>Parasitiformes</taxon>
        <taxon>Ixodida</taxon>
        <taxon>Ixodoidea</taxon>
        <taxon>Ixodidae</taxon>
        <taxon>Rhipicephalinae</taxon>
        <taxon>Rhipicephalus</taxon>
        <taxon>Rhipicephalus</taxon>
    </lineage>
</organism>
<evidence type="ECO:0000256" key="7">
    <source>
        <dbReference type="ARBA" id="ARBA00067076"/>
    </source>
</evidence>
<accession>L7M344</accession>
<name>L7M344_RHIPC</name>
<dbReference type="Gene3D" id="3.40.640.10">
    <property type="entry name" value="Type I PLP-dependent aspartate aminotransferase-like (Major domain)"/>
    <property type="match status" value="1"/>
</dbReference>
<dbReference type="CDD" id="cd06454">
    <property type="entry name" value="KBL_like"/>
    <property type="match status" value="1"/>
</dbReference>
<evidence type="ECO:0000256" key="3">
    <source>
        <dbReference type="ARBA" id="ARBA00022679"/>
    </source>
</evidence>
<dbReference type="GO" id="GO:0030170">
    <property type="term" value="F:pyridoxal phosphate binding"/>
    <property type="evidence" value="ECO:0007669"/>
    <property type="project" value="InterPro"/>
</dbReference>
<dbReference type="GO" id="GO:0005739">
    <property type="term" value="C:mitochondrion"/>
    <property type="evidence" value="ECO:0007669"/>
    <property type="project" value="TreeGrafter"/>
</dbReference>
<dbReference type="SUPFAM" id="SSF53383">
    <property type="entry name" value="PLP-dependent transferases"/>
    <property type="match status" value="1"/>
</dbReference>
<dbReference type="EMBL" id="GACK01006747">
    <property type="protein sequence ID" value="JAA58287.1"/>
    <property type="molecule type" value="mRNA"/>
</dbReference>
<dbReference type="EC" id="2.3.1.29" evidence="7"/>
<dbReference type="AlphaFoldDB" id="L7M344"/>
<comment type="cofactor">
    <cofactor evidence="1">
        <name>pyridoxal 5'-phosphate</name>
        <dbReference type="ChEBI" id="CHEBI:597326"/>
    </cofactor>
</comment>
<dbReference type="PROSITE" id="PS00599">
    <property type="entry name" value="AA_TRANSFER_CLASS_2"/>
    <property type="match status" value="1"/>
</dbReference>
<evidence type="ECO:0000256" key="2">
    <source>
        <dbReference type="ARBA" id="ARBA00008392"/>
    </source>
</evidence>
<evidence type="ECO:0000256" key="5">
    <source>
        <dbReference type="ARBA" id="ARBA00023315"/>
    </source>
</evidence>
<dbReference type="InterPro" id="IPR015421">
    <property type="entry name" value="PyrdxlP-dep_Trfase_major"/>
</dbReference>
<dbReference type="FunFam" id="3.90.1150.10:FF:000004">
    <property type="entry name" value="2-amino-3-ketobutyrate coenzyme A ligase"/>
    <property type="match status" value="1"/>
</dbReference>
<keyword evidence="4" id="KW-0663">Pyridoxal phosphate</keyword>
<evidence type="ECO:0000256" key="9">
    <source>
        <dbReference type="ARBA" id="ARBA00075633"/>
    </source>
</evidence>
<dbReference type="HAMAP" id="MF_00985">
    <property type="entry name" value="2am3keto_CoA_ligase"/>
    <property type="match status" value="1"/>
</dbReference>